<evidence type="ECO:0000259" key="5">
    <source>
        <dbReference type="SMART" id="SM00646"/>
    </source>
</evidence>
<comment type="caution">
    <text evidence="6">The sequence shown here is derived from an EMBL/GenBank/DDBJ whole genome shotgun (WGS) entry which is preliminary data.</text>
</comment>
<evidence type="ECO:0000256" key="4">
    <source>
        <dbReference type="SAM" id="SignalP"/>
    </source>
</evidence>
<gene>
    <name evidence="6" type="ORF">J3R75_002351</name>
</gene>
<feature type="signal peptide" evidence="4">
    <location>
        <begin position="1"/>
        <end position="23"/>
    </location>
</feature>
<proteinExistence type="predicted"/>
<organism evidence="6 7">
    <name type="scientific">Oligosphaera ethanolica</name>
    <dbReference type="NCBI Taxonomy" id="760260"/>
    <lineage>
        <taxon>Bacteria</taxon>
        <taxon>Pseudomonadati</taxon>
        <taxon>Lentisphaerota</taxon>
        <taxon>Oligosphaeria</taxon>
        <taxon>Oligosphaerales</taxon>
        <taxon>Oligosphaeraceae</taxon>
        <taxon>Oligosphaera</taxon>
    </lineage>
</organism>
<dbReference type="Pfam" id="PF01520">
    <property type="entry name" value="Amidase_3"/>
    <property type="match status" value="1"/>
</dbReference>
<keyword evidence="4" id="KW-0732">Signal</keyword>
<dbReference type="GO" id="GO:0008745">
    <property type="term" value="F:N-acetylmuramoyl-L-alanine amidase activity"/>
    <property type="evidence" value="ECO:0007669"/>
    <property type="project" value="UniProtKB-EC"/>
</dbReference>
<dbReference type="Proteomes" id="UP001238163">
    <property type="component" value="Unassembled WGS sequence"/>
</dbReference>
<evidence type="ECO:0000256" key="2">
    <source>
        <dbReference type="ARBA" id="ARBA00011901"/>
    </source>
</evidence>
<sequence length="329" mass="36589">MRTCCRGMLIFVLSIFILPLSDAATAKKPNIRFVEQGGVKYLYLRDIAAFYGMRYSPGAKEAVLSSQYSTIAFTFQSREFTLNGVKVYAGFPLRKSGDEYLLASLDLSKILDPVMRIGTLPRRQVRHVVIDPGHGGKDVGAICGEHREKDINLQVALRLGRKLQQQGYKVSYTRSKDEFITLAERPQLAARVKADLFISLHCNSAAASVSGIEVFAATPQQTPATGASKVEKTACPADKYCKENAYFSFYTQKKLLEKTRATDRGVRRKRFYVIRELSCPGVLVEMGFISNAGERTRLLQVSRQEQIADAIVEAVNLYRNSSAPLVPGK</sequence>
<dbReference type="RefSeq" id="WP_307261656.1">
    <property type="nucleotide sequence ID" value="NZ_JAUSVL010000001.1"/>
</dbReference>
<dbReference type="InterPro" id="IPR002508">
    <property type="entry name" value="MurNAc-LAA_cat"/>
</dbReference>
<dbReference type="InterPro" id="IPR050695">
    <property type="entry name" value="N-acetylmuramoyl_amidase_3"/>
</dbReference>
<dbReference type="EC" id="3.5.1.28" evidence="2"/>
<reference evidence="6" key="1">
    <citation type="submission" date="2023-07" db="EMBL/GenBank/DDBJ databases">
        <title>Genomic Encyclopedia of Type Strains, Phase IV (KMG-IV): sequencing the most valuable type-strain genomes for metagenomic binning, comparative biology and taxonomic classification.</title>
        <authorList>
            <person name="Goeker M."/>
        </authorList>
    </citation>
    <scope>NUCLEOTIDE SEQUENCE</scope>
    <source>
        <strain evidence="6">DSM 24202</strain>
    </source>
</reference>
<evidence type="ECO:0000313" key="7">
    <source>
        <dbReference type="Proteomes" id="UP001238163"/>
    </source>
</evidence>
<dbReference type="GO" id="GO:0009253">
    <property type="term" value="P:peptidoglycan catabolic process"/>
    <property type="evidence" value="ECO:0007669"/>
    <property type="project" value="InterPro"/>
</dbReference>
<dbReference type="Gene3D" id="3.40.630.40">
    <property type="entry name" value="Zn-dependent exopeptidases"/>
    <property type="match status" value="1"/>
</dbReference>
<evidence type="ECO:0000256" key="1">
    <source>
        <dbReference type="ARBA" id="ARBA00001561"/>
    </source>
</evidence>
<keyword evidence="7" id="KW-1185">Reference proteome</keyword>
<dbReference type="SUPFAM" id="SSF53187">
    <property type="entry name" value="Zn-dependent exopeptidases"/>
    <property type="match status" value="1"/>
</dbReference>
<dbReference type="PANTHER" id="PTHR30404">
    <property type="entry name" value="N-ACETYLMURAMOYL-L-ALANINE AMIDASE"/>
    <property type="match status" value="1"/>
</dbReference>
<dbReference type="AlphaFoldDB" id="A0AAE4ANF0"/>
<evidence type="ECO:0000256" key="3">
    <source>
        <dbReference type="ARBA" id="ARBA00022801"/>
    </source>
</evidence>
<feature type="domain" description="MurNAc-LAA" evidence="5">
    <location>
        <begin position="186"/>
        <end position="316"/>
    </location>
</feature>
<accession>A0AAE4ANF0</accession>
<protein>
    <recommendedName>
        <fullName evidence="2">N-acetylmuramoyl-L-alanine amidase</fullName>
        <ecNumber evidence="2">3.5.1.28</ecNumber>
    </recommendedName>
</protein>
<evidence type="ECO:0000313" key="6">
    <source>
        <dbReference type="EMBL" id="MDQ0290244.1"/>
    </source>
</evidence>
<dbReference type="SMART" id="SM00646">
    <property type="entry name" value="Ami_3"/>
    <property type="match status" value="1"/>
</dbReference>
<dbReference type="GO" id="GO:0030288">
    <property type="term" value="C:outer membrane-bounded periplasmic space"/>
    <property type="evidence" value="ECO:0007669"/>
    <property type="project" value="TreeGrafter"/>
</dbReference>
<feature type="chain" id="PRO_5042019575" description="N-acetylmuramoyl-L-alanine amidase" evidence="4">
    <location>
        <begin position="24"/>
        <end position="329"/>
    </location>
</feature>
<keyword evidence="3 6" id="KW-0378">Hydrolase</keyword>
<dbReference type="EMBL" id="JAUSVL010000001">
    <property type="protein sequence ID" value="MDQ0290244.1"/>
    <property type="molecule type" value="Genomic_DNA"/>
</dbReference>
<comment type="catalytic activity">
    <reaction evidence="1">
        <text>Hydrolyzes the link between N-acetylmuramoyl residues and L-amino acid residues in certain cell-wall glycopeptides.</text>
        <dbReference type="EC" id="3.5.1.28"/>
    </reaction>
</comment>
<dbReference type="PANTHER" id="PTHR30404:SF0">
    <property type="entry name" value="N-ACETYLMURAMOYL-L-ALANINE AMIDASE AMIC"/>
    <property type="match status" value="1"/>
</dbReference>
<name>A0AAE4ANF0_9BACT</name>
<dbReference type="CDD" id="cd02696">
    <property type="entry name" value="MurNAc-LAA"/>
    <property type="match status" value="1"/>
</dbReference>